<dbReference type="AlphaFoldDB" id="A0A168AHC1"/>
<feature type="compositionally biased region" description="Polar residues" evidence="1">
    <location>
        <begin position="200"/>
        <end position="216"/>
    </location>
</feature>
<accession>A0A168AHC1</accession>
<organism evidence="2 3">
    <name type="scientific">Ascosphaera apis ARSEF 7405</name>
    <dbReference type="NCBI Taxonomy" id="392613"/>
    <lineage>
        <taxon>Eukaryota</taxon>
        <taxon>Fungi</taxon>
        <taxon>Dikarya</taxon>
        <taxon>Ascomycota</taxon>
        <taxon>Pezizomycotina</taxon>
        <taxon>Eurotiomycetes</taxon>
        <taxon>Eurotiomycetidae</taxon>
        <taxon>Onygenales</taxon>
        <taxon>Ascosphaeraceae</taxon>
        <taxon>Ascosphaera</taxon>
    </lineage>
</organism>
<feature type="region of interest" description="Disordered" evidence="1">
    <location>
        <begin position="747"/>
        <end position="771"/>
    </location>
</feature>
<dbReference type="Proteomes" id="UP000242877">
    <property type="component" value="Unassembled WGS sequence"/>
</dbReference>
<keyword evidence="3" id="KW-1185">Reference proteome</keyword>
<name>A0A168AHC1_9EURO</name>
<feature type="compositionally biased region" description="Low complexity" evidence="1">
    <location>
        <begin position="249"/>
        <end position="275"/>
    </location>
</feature>
<gene>
    <name evidence="2" type="ORF">AAP_02021</name>
</gene>
<dbReference type="OrthoDB" id="1918at2759"/>
<dbReference type="EMBL" id="AZGZ01000007">
    <property type="protein sequence ID" value="KZZ93928.1"/>
    <property type="molecule type" value="Genomic_DNA"/>
</dbReference>
<feature type="compositionally biased region" description="Gly residues" evidence="1">
    <location>
        <begin position="79"/>
        <end position="89"/>
    </location>
</feature>
<dbReference type="Gene3D" id="2.60.40.640">
    <property type="match status" value="1"/>
</dbReference>
<feature type="compositionally biased region" description="Polar residues" evidence="1">
    <location>
        <begin position="151"/>
        <end position="160"/>
    </location>
</feature>
<sequence>MPPSQPPSDIQVFVRWKEQTIFAGEDVECVITFKNVASVEPDSSSLLTNRAREAGAIPKNLLHQSVRSARHGGSPMINGGNGGTAGNGNGRFTPHKTLRPSTSGSSVTRRPTPLSLQQSLSDQGSPRLQQQQQYPPPAPRSRPGSRPSLAHSQHSYSFPSTLEEDVNGLHVSRPSTGIANTSNGNVNGNGNKTGHRHQKSLSIISFDSDRGSTGTPLQHPARTHSRSYSVQAVPPRRMSSGGLHGDTGYPSPRSSYRTPSAASNPNPSISNTASPRLPNRPQSQHKSLPTSLSSTPSSRPKPFLVTDFKFPSTLSPVEASGDSPTDIHDSRPPFTPRSNEGDPTYAPSIPSIASPTGSTNPNSNALPPTRPRSRAPSVLDSNASTSRLAPLTRILSETTGINIGSGSNTPSSTGGNINNFNINGPGGSGITESARSSADFYSVSNLSSETLESEYTQYTTNRNNLHSSNASVSGGMHSRGPSMSTPMIGDMPRRAATVHSPMRRTQKTQTLLMGYAQISGTFSVDGSLVDQSQFEKVKRSGVMGTTQANGEPRPSQEKKSGFWGNFGLNKLEGSLSGFLGSGELDGLREMRGVTSSSSIPLLSTPQSLLFVDLQLHPGEEKSFSFSFSLPRGLPASHKGKAIKISYNLIIGTQRPSQGKEMMHKMNKISIPFRVLSGVDVDGEILGHDLTRPYVLLRDEAKVQKIENKEQPPPRPSQQVIGDRTWTGTSDFLNYVDSLLRAKSAEQGENSFAATSPSSLSRSTSSQTLRSASQSEFHPLHYTCKTAIDRAIMNSNTVGGIDHRKSRNRFEITRSGRRIAVIILNRPAHRLGETITATIDFTGAALPCYSLYATLESSEKVNPTIALRSSTSISRATRRVYSSCSENTLFAQRVSFTPSIPVSATPTLLTSSISLAWELRFEFVTSGVHDEFDVGPTGVDLLEAVEQDDRHTILASLEYLPCDSFEIAIPLTVYGGSTREPTTEEVRGYPI</sequence>
<feature type="compositionally biased region" description="Low complexity" evidence="1">
    <location>
        <begin position="180"/>
        <end position="192"/>
    </location>
</feature>
<feature type="compositionally biased region" description="Low complexity" evidence="1">
    <location>
        <begin position="114"/>
        <end position="133"/>
    </location>
</feature>
<dbReference type="VEuPathDB" id="FungiDB:AAP_02021"/>
<feature type="compositionally biased region" description="Polar residues" evidence="1">
    <location>
        <begin position="351"/>
        <end position="366"/>
    </location>
</feature>
<feature type="compositionally biased region" description="Low complexity" evidence="1">
    <location>
        <begin position="141"/>
        <end position="150"/>
    </location>
</feature>
<feature type="compositionally biased region" description="Polar residues" evidence="1">
    <location>
        <begin position="99"/>
        <end position="109"/>
    </location>
</feature>
<proteinExistence type="predicted"/>
<reference evidence="2 3" key="1">
    <citation type="journal article" date="2016" name="Genome Biol. Evol.">
        <title>Divergent and convergent evolution of fungal pathogenicity.</title>
        <authorList>
            <person name="Shang Y."/>
            <person name="Xiao G."/>
            <person name="Zheng P."/>
            <person name="Cen K."/>
            <person name="Zhan S."/>
            <person name="Wang C."/>
        </authorList>
    </citation>
    <scope>NUCLEOTIDE SEQUENCE [LARGE SCALE GENOMIC DNA]</scope>
    <source>
        <strain evidence="2 3">ARSEF 7405</strain>
    </source>
</reference>
<dbReference type="PANTHER" id="PTHR12507">
    <property type="entry name" value="REDUCED GROWTH PHENOTYPE 1 RGP1, YEAST -RELATED"/>
    <property type="match status" value="1"/>
</dbReference>
<feature type="region of interest" description="Disordered" evidence="1">
    <location>
        <begin position="461"/>
        <end position="487"/>
    </location>
</feature>
<comment type="caution">
    <text evidence="2">The sequence shown here is derived from an EMBL/GenBank/DDBJ whole genome shotgun (WGS) entry which is preliminary data.</text>
</comment>
<evidence type="ECO:0000256" key="1">
    <source>
        <dbReference type="SAM" id="MobiDB-lite"/>
    </source>
</evidence>
<feature type="compositionally biased region" description="Polar residues" evidence="1">
    <location>
        <begin position="461"/>
        <end position="472"/>
    </location>
</feature>
<feature type="compositionally biased region" description="Low complexity" evidence="1">
    <location>
        <begin position="287"/>
        <end position="298"/>
    </location>
</feature>
<dbReference type="InterPro" id="IPR014752">
    <property type="entry name" value="Arrestin-like_C"/>
</dbReference>
<feature type="compositionally biased region" description="Low complexity" evidence="1">
    <location>
        <begin position="750"/>
        <end position="771"/>
    </location>
</feature>
<dbReference type="Pfam" id="PF08737">
    <property type="entry name" value="Rgp1"/>
    <property type="match status" value="1"/>
</dbReference>
<protein>
    <submittedName>
        <fullName evidence="2">Intracellular protein transporter</fullName>
    </submittedName>
</protein>
<feature type="region of interest" description="Disordered" evidence="1">
    <location>
        <begin position="69"/>
        <end position="420"/>
    </location>
</feature>
<dbReference type="InterPro" id="IPR014848">
    <property type="entry name" value="Rgp1"/>
</dbReference>
<feature type="compositionally biased region" description="Low complexity" evidence="1">
    <location>
        <begin position="400"/>
        <end position="420"/>
    </location>
</feature>
<evidence type="ECO:0000313" key="3">
    <source>
        <dbReference type="Proteomes" id="UP000242877"/>
    </source>
</evidence>
<evidence type="ECO:0000313" key="2">
    <source>
        <dbReference type="EMBL" id="KZZ93928.1"/>
    </source>
</evidence>